<organism evidence="2 3">
    <name type="scientific">Hymenoscyphus albidus</name>
    <dbReference type="NCBI Taxonomy" id="595503"/>
    <lineage>
        <taxon>Eukaryota</taxon>
        <taxon>Fungi</taxon>
        <taxon>Dikarya</taxon>
        <taxon>Ascomycota</taxon>
        <taxon>Pezizomycotina</taxon>
        <taxon>Leotiomycetes</taxon>
        <taxon>Helotiales</taxon>
        <taxon>Helotiaceae</taxon>
        <taxon>Hymenoscyphus</taxon>
    </lineage>
</organism>
<dbReference type="OrthoDB" id="5230585at2759"/>
<gene>
    <name evidence="2" type="ORF">HYALB_00013698</name>
</gene>
<evidence type="ECO:0000256" key="1">
    <source>
        <dbReference type="SAM" id="MobiDB-lite"/>
    </source>
</evidence>
<accession>A0A9N9LVS1</accession>
<name>A0A9N9LVS1_9HELO</name>
<keyword evidence="3" id="KW-1185">Reference proteome</keyword>
<evidence type="ECO:0000313" key="2">
    <source>
        <dbReference type="EMBL" id="CAG8980748.1"/>
    </source>
</evidence>
<feature type="region of interest" description="Disordered" evidence="1">
    <location>
        <begin position="68"/>
        <end position="88"/>
    </location>
</feature>
<protein>
    <submittedName>
        <fullName evidence="2">Uncharacterized protein</fullName>
    </submittedName>
</protein>
<comment type="caution">
    <text evidence="2">The sequence shown here is derived from an EMBL/GenBank/DDBJ whole genome shotgun (WGS) entry which is preliminary data.</text>
</comment>
<evidence type="ECO:0000313" key="3">
    <source>
        <dbReference type="Proteomes" id="UP000701801"/>
    </source>
</evidence>
<dbReference type="Proteomes" id="UP000701801">
    <property type="component" value="Unassembled WGS sequence"/>
</dbReference>
<sequence length="401" mass="45840">MAFPIESSRMYKDLIKDPIKSPLQWETLKLKEEAERESDIRRRVAHYSQVCLDYLEISKEGVDALDKARKTSKETGKLESDNPSQKPRAQLKRLYPLDSKTIEDFAQKKKDKYIAANKSKAPKPDPEAFEEFINSYKTIEECKKRNPVMYEKLVASAAKSLSFPFDAIERTFIDEVEAWRAFSKHNGLENTELELFLASVVNKILVFGGVSLAPGLPPSSHDSRSLEHFATEDLLKGLIETIQHWAVINMRYWLTKVDRTKEGLEDEQGQERSDNIKIYLQSQYYLDLDKRLASKYEMQVLNADTDKTGAWLMIDESTIIVELQPSFPNLQLAFEITRPAAVLSFQPVTEESFEPIAVFPAVIETEGGNIQIPGIGRSAYTFERFSKDYATLRLRPPANLI</sequence>
<proteinExistence type="predicted"/>
<feature type="compositionally biased region" description="Basic and acidic residues" evidence="1">
    <location>
        <begin position="68"/>
        <end position="80"/>
    </location>
</feature>
<dbReference type="EMBL" id="CAJVRM010000413">
    <property type="protein sequence ID" value="CAG8980748.1"/>
    <property type="molecule type" value="Genomic_DNA"/>
</dbReference>
<dbReference type="AlphaFoldDB" id="A0A9N9LVS1"/>
<reference evidence="2" key="1">
    <citation type="submission" date="2021-07" db="EMBL/GenBank/DDBJ databases">
        <authorList>
            <person name="Durling M."/>
        </authorList>
    </citation>
    <scope>NUCLEOTIDE SEQUENCE</scope>
</reference>